<dbReference type="InterPro" id="IPR036866">
    <property type="entry name" value="RibonucZ/Hydroxyglut_hydro"/>
</dbReference>
<evidence type="ECO:0000259" key="1">
    <source>
        <dbReference type="SMART" id="SM00849"/>
    </source>
</evidence>
<feature type="domain" description="Metallo-beta-lactamase" evidence="1">
    <location>
        <begin position="20"/>
        <end position="211"/>
    </location>
</feature>
<dbReference type="CDD" id="cd16282">
    <property type="entry name" value="metallo-hydrolase-like_MBL-fold"/>
    <property type="match status" value="1"/>
</dbReference>
<dbReference type="Proteomes" id="UP001200513">
    <property type="component" value="Chromosome"/>
</dbReference>
<dbReference type="PANTHER" id="PTHR42951">
    <property type="entry name" value="METALLO-BETA-LACTAMASE DOMAIN-CONTAINING"/>
    <property type="match status" value="1"/>
</dbReference>
<dbReference type="Pfam" id="PF00753">
    <property type="entry name" value="Lactamase_B"/>
    <property type="match status" value="1"/>
</dbReference>
<reference evidence="2" key="1">
    <citation type="journal article" date="2022" name="Nat. Microbiol.">
        <title>Unique mobile elements and scalable gene flow at the prokaryote-eukaryote boundary revealed by circularized Asgard archaea genomes.</title>
        <authorList>
            <person name="Wu F."/>
            <person name="Speth D.R."/>
            <person name="Philosof A."/>
            <person name="Cremiere A."/>
            <person name="Narayanan A."/>
            <person name="Barco R.A."/>
            <person name="Connon S.A."/>
            <person name="Amend J.P."/>
            <person name="Antoshechkin I.A."/>
            <person name="Orphan V.J."/>
        </authorList>
    </citation>
    <scope>NUCLEOTIDE SEQUENCE</scope>
    <source>
        <strain evidence="2">PR6</strain>
    </source>
</reference>
<organism evidence="2">
    <name type="scientific">Candidatus Heimdallarchaeum endolithica</name>
    <dbReference type="NCBI Taxonomy" id="2876572"/>
    <lineage>
        <taxon>Archaea</taxon>
        <taxon>Promethearchaeati</taxon>
        <taxon>Candidatus Heimdallarchaeota</taxon>
        <taxon>Candidatus Heimdallarchaeia (ex Rinke et al. 2021) (nom. nud.)</taxon>
        <taxon>Candidatus Heimdallarchaeales</taxon>
        <taxon>Candidatus Heimdallarchaeaceae</taxon>
        <taxon>Candidatus Heimdallarchaeum</taxon>
    </lineage>
</organism>
<dbReference type="Gene3D" id="3.60.15.10">
    <property type="entry name" value="Ribonuclease Z/Hydroxyacylglutathione hydrolase-like"/>
    <property type="match status" value="1"/>
</dbReference>
<dbReference type="InterPro" id="IPR050855">
    <property type="entry name" value="NDM-1-like"/>
</dbReference>
<name>A0A9Y1BSR2_9ARCH</name>
<protein>
    <submittedName>
        <fullName evidence="2">MBL fold metallo-hydrolase</fullName>
    </submittedName>
</protein>
<dbReference type="AlphaFoldDB" id="A0A9Y1BSR2"/>
<dbReference type="SUPFAM" id="SSF56281">
    <property type="entry name" value="Metallo-hydrolase/oxidoreductase"/>
    <property type="match status" value="1"/>
</dbReference>
<evidence type="ECO:0000313" key="2">
    <source>
        <dbReference type="EMBL" id="UJG44528.1"/>
    </source>
</evidence>
<sequence length="282" mass="32715">MVEFIKITPSVYAHVMGETRGNVAFINLRTSIAFIDSGIYPTVAKEARKVAEETTGLKTKYLIITHYHSDHILGNQVFEDCKIISSKDTYNLIKKDAEERFSEDNIKKYIKENPELRDKWKGLRIVLPNETFEEKYILKEGEKTLEIVQVGGHTKGSSYVYFKEEEVVIVSDLLFSETFPYAGDETSDIQQWIKALQIIKKLQPNIVVPGHGPITSVKEIDTYIHYFEEFAEKIEKYVKEDKPLEDINIEKDLPSFPYHVDETRIKMMVEHVYHTIKGKMDK</sequence>
<dbReference type="SMART" id="SM00849">
    <property type="entry name" value="Lactamase_B"/>
    <property type="match status" value="1"/>
</dbReference>
<accession>A0A9Y1BSR2</accession>
<dbReference type="InterPro" id="IPR001279">
    <property type="entry name" value="Metallo-B-lactamas"/>
</dbReference>
<dbReference type="EMBL" id="CP084167">
    <property type="protein sequence ID" value="UJG44528.1"/>
    <property type="molecule type" value="Genomic_DNA"/>
</dbReference>
<proteinExistence type="predicted"/>
<gene>
    <name evidence="2" type="ORF">K9W46_04950</name>
</gene>